<dbReference type="InterPro" id="IPR013154">
    <property type="entry name" value="ADH-like_N"/>
</dbReference>
<dbReference type="CDD" id="cd05195">
    <property type="entry name" value="enoyl_red"/>
    <property type="match status" value="1"/>
</dbReference>
<dbReference type="InterPro" id="IPR016039">
    <property type="entry name" value="Thiolase-like"/>
</dbReference>
<dbReference type="PROSITE" id="PS00012">
    <property type="entry name" value="PHOSPHOPANTETHEINE"/>
    <property type="match status" value="1"/>
</dbReference>
<dbReference type="InterPro" id="IPR036736">
    <property type="entry name" value="ACP-like_sf"/>
</dbReference>
<dbReference type="GO" id="GO:0005737">
    <property type="term" value="C:cytoplasm"/>
    <property type="evidence" value="ECO:0007669"/>
    <property type="project" value="TreeGrafter"/>
</dbReference>
<sequence>MGSAAHPDEPATRFAIVGYAARFPGARDADAYWDLLREGRDAISEVPENRWNVDEFFDPEPGTPGKVVTRRAGFVDDPTGFDAPFFGMSTREVRMMDPQHRLLLETAWHAVEHSGTAPTDLANTNTGVFVGLATHDYLGMASDELTYSEIEAYMAIGTSNAAAAGRISYRLGLQGPAVAVDTACSSSLVAIHQACQALALGECEIALAGGANALLTPATMITFSNARMLAPDGRCKTFDAAADGYVRGEGCGVIVIKRLEDAVRDGDRIRAVIRGSAVNQDGASGGLTVPNGVAQQRVIAEALHRAGLEPADVGYLEAHGTGTSLGDPIEAQAAGAVLGAGREPGRPLLIGSAKTNIGHLEAAAGIAGVIKVILSLEHQTLPKHLNFENPSPHIPWDRLAVEVVTETIPWERNGRPRIAGVSSFGFAGTNAHVLLEEAPQAPDQATATTDLTEHPGPRRFSVLPLSARTPAALAQVADRYRTWLRAHPEAGLADLCFTAGSARAHLEHRAALVVDSLEAADDLLGALADDRPAPGLVRGESHDRPKTAWLFTGQGSQYPGMARELFHTEPVFAETLNRCADAVADVLEKPLLDAIFEVDGSDGEDTLRLTSYAQPALFAVELGLARLWQSWGFEPDVVLGHSVGQYAAACVAGVFSLEDGARLMAERGRLFGSLPAGGRMVAVFTAAERVESLTDQYPTLSVAAYNGANTVLSGPADDLAAAIAGLSAGGVRCDWLDTSHAFHSALLDPILDDFESYADQFEFGPPQRILIDNRTGAALGRNVKLDGPYWRRHARQPVEFAKSVRTLAELNCKVLLEIGPRPVLTAAALAAWPDPATAPRAIASMRRNTADHRQITEALADAYVLGNLPDFAALRRPDARKLDLPTYPFEHRQYWFSDNRDGDADAGRSDRDAPRASAARTEAVRLLEDGRIEELATLLGGTSGDQQTLDVLTRLAAQHNQQRTTQSIADDRYEIHWEALAAASSGAESASTWIIVGDDTDSARSLIDLLTARGHRHRIVGLPASDADEAHLADTLRAAAADDSLRILHIAALGPASTPTMRSLLRMQHRILGGTQRVLRAAAAAELRAPLWVVTRGAQRVVDSDTVAPDQSCLWGFGRAAALEFPHLWGGLADLADGTTDEWSRLVNRISAPRDSDVREDQIALREHAVYVPRLVRRAGQPSGTPLHLRTDATYLVTGGLGAIGLEVAGYLAGHGAAHLVLTSRRAPGETAQQRIDALSAQHGCDIRVLTADVADAHDVARLLATVDAELPPLAGIVHAAGEMGTTALGSLGQDEVDRVFAGKVWGAWHLSEAAVDLRLDFFVNTSSIASVWGGFGQTAYGAANAFLDGLAWRLREQGIRGTSVNFGPWSAGMADADARARLDQRGIRTLTPADALAGLADVVAAADAPGAAQGVVARIDWARFLPLYQQAGRRAFLAELEREVPAALTAAAPAATPSGKTQLVERLTDAPVQQRKRLLTDYLRDAVAEVTRVDTAEIREDAGFFDLGMDSLMAVELRRRIEQGVGAEIPITLVMDHPRLSDVADYLLGEVLGLSEPAPEPAARPAAATARTDEPIAVVAVSCRFPGAPDPEAFWDVLSNGVDAIREVPDDRFDIDEFYDPDPDSPGKTYTRWGGFLDGIDGFDPEFFGISPREAVWIEPQQRLMLETVWEGLERAGYSPGELRGSRTGVFVGVAANEYAHLLSAESIDKIEPHFITGNALNAISGRVAFALGFEGPAVAIDTACSSALVAVHQACQALHSGDCDMALAGGVNVLLSPVTVVAASRARMLSPVGRCKTFDASADGYVRSEGCGVLVLKRLSDAVRDGDRVCAVIPSSAVNQDGASSGLTVPNGGAQQRLIGSVLARAGLTGGDVDYLEAHGTGTPLGDPIEVQAAAAVYGAARDADRPLLMGSVKTNIGHLESASGAAGLIKVVLSLQHGVLPQSLHFDNPSPHIPWDSLPVRVVDKATPWQPNGRPRRAGVSSFGFTGTNAHVLVEEAPADLEASTDEASESQPIGVLALSARSPEALVTLAQRYESWLSAHPDADIADVCLTAGAGRSHFEHRAAMVVDSVEAARHGLADLAENRTRPGVVRGEHTNHPMTAWLFTGQGSQYPGMARELFTAEPVFAETVTRCADAVADMLPRPLLEVLFATDRETGELLRHTSYAQPALFAVEMGLARLWRSRGVEPDVVLGHSVGQYAAACVAGVFSLEDGARLMAERGRMFGSLPEGGRMVAVFTDAKHVEEVAGDFPRVSVAAYNGPNTALSGPGEDLEQIVSRFADEGLRCTWLDTSHAFHSELLEPVLDEFESYAARFDFAAPTLPLVCNRTGAVLTAQTPLDAAYWRRHSRQPVQFAESIRTVAALGCSVLMEIGPQPVLTGAAVQVWPEHLAPPRAVASLRKGVADRRQIADALAATYVGGHRPDFAALHPRPRRRLELPTYPFQRRRFWPKTSSITVDGPAASGILGSAKDLASGDCVYTSRLSVKSQPWLADHVIYGTVVVPGATYAAMALAAVGTPAHVKDVFFYEPIILPERSSREVQLTLHPGQDGAEWTFQVHSRPYGVRDAEWSLNADGTVLSGAGDLTDTADDPVDEAVERCSRLRPQELFETFADMELAWGPSWSGSLKSLWLGEGEAIGDILVGDELADQLGTEPMHPVLMDLCTGVAFPAFPALLAAEQGVEDLFLPLRYGQVTLTEKMPRRFYCRARWHRNELDNETQVFDLDFVSRDGRPLGGIREFTVKRAPREALLRGLGGDATRLLYTVGWHEVPASQTGLDSSAPNGTWLIAGFGELAATVPGCVPFDRNTDPELLGRLLSDAHERGLPFDGVVWRCAATGDDVATRIESEVAHLLSAVHTVQRGEVKLPGGLWIVTERAVATESGEPVDPVQAAVWGFGRTTINEEPALRCRLVDCDGSTKAVQVLADLLATPVDEPELALRQGKLLASRLLPWARSGHLTVPRGGDYVLAPTERGAIDNLRLTEAEVPSPAEGYVQVRVEAAGLNFRDVLNVLGLYPGDPGPIGGDFAGVVTQLGGGVTDLEVGQRVYGFMQGAFASRFNVPAQLLAPIPDGVSAVEAATIPAAALTARLAFDWAQLEPGDKVLIHAASGGVGLAAIQMAQQHGATVFATASTFKRATLREMGVEYVYDSRTTDFADQILADTDGAGVDVVLNSLTNEGFIEATVRATARNGRFAEIAKRDIWTTEQMTAARPDIAYEIVALDTVTLLEPERIRGLLGEVSDGLGKGEWAPLPAEIYPLTEARAAFRRMQQARHIGKIVLQIPNPLQPRPDRSYLITGGLGAIGLHTASYLAQLGAGDLVLTSRREPDANQRQAIAEITERYKCRIHVYPADVGEEAQVADLLERIRAELPPLAGVAHLAGVLDDALLSQQSLERFQTTLAPKAFGACHLDHLTRDDDLDFFIVSSSVSSVLGSPGQANYATANALLDGLVAHRRAQGLPATGVNFGPWAAGGMASSEAATANISAQGLAPLDPKAALSALAEVVASGTAQATVVKANWQRAAKLLGASRPPILDLVLPSAAGEAAGDSELLRQLQEIPVAQRAGFVTEFLQREVQNFLRLAQPPAATSRFLDLGTDSLMAIELRNRLHSQFGGAFTINATAVFDYPTIGGLAEYLVGQLPDAEPVPAEAAQPAQQAAPAAAH</sequence>
<dbReference type="Pfam" id="PF00109">
    <property type="entry name" value="ketoacyl-synt"/>
    <property type="match status" value="2"/>
</dbReference>
<feature type="domain" description="PKS/mFAS DH" evidence="10">
    <location>
        <begin position="2465"/>
        <end position="2752"/>
    </location>
</feature>
<organism evidence="11 12">
    <name type="scientific">Mycolicibacterium litorale</name>
    <dbReference type="NCBI Taxonomy" id="758802"/>
    <lineage>
        <taxon>Bacteria</taxon>
        <taxon>Bacillati</taxon>
        <taxon>Actinomycetota</taxon>
        <taxon>Actinomycetes</taxon>
        <taxon>Mycobacteriales</taxon>
        <taxon>Mycobacteriaceae</taxon>
        <taxon>Mycolicibacterium</taxon>
    </lineage>
</organism>
<dbReference type="InterPro" id="IPR049552">
    <property type="entry name" value="PKS_DH_N"/>
</dbReference>
<dbReference type="InterPro" id="IPR020807">
    <property type="entry name" value="PKS_DH"/>
</dbReference>
<dbReference type="SMART" id="SM00822">
    <property type="entry name" value="PKS_KR"/>
    <property type="match status" value="2"/>
</dbReference>
<dbReference type="InterPro" id="IPR049551">
    <property type="entry name" value="PKS_DH_C"/>
</dbReference>
<dbReference type="RefSeq" id="WP_134058203.1">
    <property type="nucleotide sequence ID" value="NZ_AP022586.1"/>
</dbReference>
<dbReference type="InterPro" id="IPR057326">
    <property type="entry name" value="KR_dom"/>
</dbReference>
<dbReference type="InterPro" id="IPR032821">
    <property type="entry name" value="PKS_assoc"/>
</dbReference>
<dbReference type="InterPro" id="IPR020806">
    <property type="entry name" value="PKS_PP-bd"/>
</dbReference>
<dbReference type="SUPFAM" id="SSF55048">
    <property type="entry name" value="Probable ACP-binding domain of malonyl-CoA ACP transacylase"/>
    <property type="match status" value="2"/>
</dbReference>
<dbReference type="SMART" id="SM00829">
    <property type="entry name" value="PKS_ER"/>
    <property type="match status" value="1"/>
</dbReference>
<dbReference type="Pfam" id="PF16197">
    <property type="entry name" value="KAsynt_C_assoc"/>
    <property type="match status" value="1"/>
</dbReference>
<evidence type="ECO:0000256" key="1">
    <source>
        <dbReference type="ARBA" id="ARBA00022450"/>
    </source>
</evidence>
<dbReference type="NCBIfam" id="NF045894">
    <property type="entry name" value="PKS_plus_SDR"/>
    <property type="match status" value="1"/>
</dbReference>
<name>A0AAD1IM05_9MYCO</name>
<dbReference type="SUPFAM" id="SSF47336">
    <property type="entry name" value="ACP-like"/>
    <property type="match status" value="2"/>
</dbReference>
<evidence type="ECO:0000256" key="5">
    <source>
        <dbReference type="ARBA" id="ARBA00023315"/>
    </source>
</evidence>
<dbReference type="PROSITE" id="PS52019">
    <property type="entry name" value="PKS_MFAS_DH"/>
    <property type="match status" value="1"/>
</dbReference>
<dbReference type="Pfam" id="PF22621">
    <property type="entry name" value="CurL-like_PKS_C"/>
    <property type="match status" value="1"/>
</dbReference>
<evidence type="ECO:0000313" key="11">
    <source>
        <dbReference type="EMBL" id="BBY18332.1"/>
    </source>
</evidence>
<dbReference type="SUPFAM" id="SSF53901">
    <property type="entry name" value="Thiolase-like"/>
    <property type="match status" value="2"/>
</dbReference>
<dbReference type="PANTHER" id="PTHR43775">
    <property type="entry name" value="FATTY ACID SYNTHASE"/>
    <property type="match status" value="1"/>
</dbReference>
<dbReference type="Pfam" id="PF08659">
    <property type="entry name" value="KR"/>
    <property type="match status" value="2"/>
</dbReference>
<dbReference type="Pfam" id="PF00550">
    <property type="entry name" value="PP-binding"/>
    <property type="match status" value="2"/>
</dbReference>
<dbReference type="Gene3D" id="3.40.366.10">
    <property type="entry name" value="Malonyl-Coenzyme A Acyl Carrier Protein, domain 2"/>
    <property type="match status" value="2"/>
</dbReference>
<dbReference type="GO" id="GO:0031177">
    <property type="term" value="F:phosphopantetheine binding"/>
    <property type="evidence" value="ECO:0007669"/>
    <property type="project" value="InterPro"/>
</dbReference>
<dbReference type="Pfam" id="PF02801">
    <property type="entry name" value="Ketoacyl-synt_C"/>
    <property type="match status" value="2"/>
</dbReference>
<dbReference type="SMART" id="SM01294">
    <property type="entry name" value="PKS_PP_betabranch"/>
    <property type="match status" value="1"/>
</dbReference>
<dbReference type="Pfam" id="PF14765">
    <property type="entry name" value="PS-DH"/>
    <property type="match status" value="1"/>
</dbReference>
<dbReference type="GO" id="GO:0004312">
    <property type="term" value="F:fatty acid synthase activity"/>
    <property type="evidence" value="ECO:0007669"/>
    <property type="project" value="TreeGrafter"/>
</dbReference>
<dbReference type="CDD" id="cd08952">
    <property type="entry name" value="KR_1_SDR_x"/>
    <property type="match status" value="1"/>
</dbReference>
<dbReference type="GO" id="GO:0004315">
    <property type="term" value="F:3-oxoacyl-[acyl-carrier-protein] synthase activity"/>
    <property type="evidence" value="ECO:0007669"/>
    <property type="project" value="InterPro"/>
</dbReference>
<feature type="region of interest" description="N-terminal hotdog fold" evidence="6">
    <location>
        <begin position="2465"/>
        <end position="2586"/>
    </location>
</feature>
<evidence type="ECO:0000259" key="8">
    <source>
        <dbReference type="PROSITE" id="PS50075"/>
    </source>
</evidence>
<keyword evidence="3" id="KW-0808">Transferase</keyword>
<dbReference type="InterPro" id="IPR020843">
    <property type="entry name" value="ER"/>
</dbReference>
<protein>
    <submittedName>
        <fullName evidence="11">Polyketide synthase</fullName>
    </submittedName>
</protein>
<dbReference type="SMART" id="SM00823">
    <property type="entry name" value="PKS_PP"/>
    <property type="match status" value="2"/>
</dbReference>
<dbReference type="Gene3D" id="1.10.1200.10">
    <property type="entry name" value="ACP-like"/>
    <property type="match status" value="2"/>
</dbReference>
<dbReference type="InterPro" id="IPR014030">
    <property type="entry name" value="Ketoacyl_synth_N"/>
</dbReference>
<feature type="region of interest" description="Disordered" evidence="7">
    <location>
        <begin position="898"/>
        <end position="920"/>
    </location>
</feature>
<keyword evidence="5" id="KW-0012">Acyltransferase</keyword>
<dbReference type="CDD" id="cd08955">
    <property type="entry name" value="KR_2_FAS_SDR_x"/>
    <property type="match status" value="1"/>
</dbReference>
<dbReference type="InterPro" id="IPR014043">
    <property type="entry name" value="Acyl_transferase_dom"/>
</dbReference>
<dbReference type="CDD" id="cd00833">
    <property type="entry name" value="PKS"/>
    <property type="match status" value="2"/>
</dbReference>
<dbReference type="SMART" id="SM00827">
    <property type="entry name" value="PKS_AT"/>
    <property type="match status" value="2"/>
</dbReference>
<proteinExistence type="predicted"/>
<dbReference type="InterPro" id="IPR006162">
    <property type="entry name" value="Ppantetheine_attach_site"/>
</dbReference>
<dbReference type="GO" id="GO:0071770">
    <property type="term" value="P:DIM/DIP cell wall layer assembly"/>
    <property type="evidence" value="ECO:0007669"/>
    <property type="project" value="TreeGrafter"/>
</dbReference>
<feature type="compositionally biased region" description="Basic and acidic residues" evidence="7">
    <location>
        <begin position="898"/>
        <end position="914"/>
    </location>
</feature>
<dbReference type="InterPro" id="IPR009081">
    <property type="entry name" value="PP-bd_ACP"/>
</dbReference>
<dbReference type="InterPro" id="IPR018201">
    <property type="entry name" value="Ketoacyl_synth_AS"/>
</dbReference>
<evidence type="ECO:0000256" key="3">
    <source>
        <dbReference type="ARBA" id="ARBA00022679"/>
    </source>
</evidence>
<dbReference type="InterPro" id="IPR013968">
    <property type="entry name" value="PKS_KR"/>
</dbReference>
<gene>
    <name evidence="11" type="ORF">MLIT_39240</name>
</gene>
<feature type="region of interest" description="C-terminal hotdog fold" evidence="6">
    <location>
        <begin position="2600"/>
        <end position="2752"/>
    </location>
</feature>
<reference evidence="11 12" key="1">
    <citation type="journal article" date="2019" name="Emerg. Microbes Infect.">
        <title>Comprehensive subspecies identification of 175 nontuberculous mycobacteria species based on 7547 genomic profiles.</title>
        <authorList>
            <person name="Matsumoto Y."/>
            <person name="Kinjo T."/>
            <person name="Motooka D."/>
            <person name="Nabeya D."/>
            <person name="Jung N."/>
            <person name="Uechi K."/>
            <person name="Horii T."/>
            <person name="Iida T."/>
            <person name="Fujita J."/>
            <person name="Nakamura S."/>
        </authorList>
    </citation>
    <scope>NUCLEOTIDE SEQUENCE [LARGE SCALE GENOMIC DNA]</scope>
    <source>
        <strain evidence="11 12">JCM 17423</strain>
    </source>
</reference>
<dbReference type="Proteomes" id="UP000466607">
    <property type="component" value="Chromosome"/>
</dbReference>
<evidence type="ECO:0000259" key="10">
    <source>
        <dbReference type="PROSITE" id="PS52019"/>
    </source>
</evidence>
<dbReference type="Pfam" id="PF21089">
    <property type="entry name" value="PKS_DH_N"/>
    <property type="match status" value="1"/>
</dbReference>
<dbReference type="Pfam" id="PF08240">
    <property type="entry name" value="ADH_N"/>
    <property type="match status" value="1"/>
</dbReference>
<dbReference type="GO" id="GO:0006633">
    <property type="term" value="P:fatty acid biosynthetic process"/>
    <property type="evidence" value="ECO:0007669"/>
    <property type="project" value="InterPro"/>
</dbReference>
<dbReference type="SMART" id="SM00825">
    <property type="entry name" value="PKS_KS"/>
    <property type="match status" value="2"/>
</dbReference>
<dbReference type="Gene3D" id="3.40.50.720">
    <property type="entry name" value="NAD(P)-binding Rossmann-like Domain"/>
    <property type="match status" value="4"/>
</dbReference>
<feature type="domain" description="Ketosynthase family 3 (KS3)" evidence="9">
    <location>
        <begin position="11"/>
        <end position="437"/>
    </location>
</feature>
<dbReference type="InterPro" id="IPR020841">
    <property type="entry name" value="PKS_Beta-ketoAc_synthase_dom"/>
</dbReference>
<dbReference type="FunFam" id="3.40.50.720:FF:000209">
    <property type="entry name" value="Polyketide synthase Pks12"/>
    <property type="match status" value="1"/>
</dbReference>
<dbReference type="InterPro" id="IPR016035">
    <property type="entry name" value="Acyl_Trfase/lysoPLipase"/>
</dbReference>
<dbReference type="InterPro" id="IPR042104">
    <property type="entry name" value="PKS_dehydratase_sf"/>
</dbReference>
<dbReference type="InterPro" id="IPR014031">
    <property type="entry name" value="Ketoacyl_synth_C"/>
</dbReference>
<dbReference type="SUPFAM" id="SSF51735">
    <property type="entry name" value="NAD(P)-binding Rossmann-fold domains"/>
    <property type="match status" value="5"/>
</dbReference>
<dbReference type="InterPro" id="IPR049900">
    <property type="entry name" value="PKS_mFAS_DH"/>
</dbReference>
<dbReference type="Gene3D" id="3.10.129.110">
    <property type="entry name" value="Polyketide synthase dehydratase"/>
    <property type="match status" value="1"/>
</dbReference>
<dbReference type="InterPro" id="IPR016036">
    <property type="entry name" value="Malonyl_transacylase_ACP-bd"/>
</dbReference>
<dbReference type="Gene3D" id="3.30.70.3290">
    <property type="match status" value="2"/>
</dbReference>
<keyword evidence="12" id="KW-1185">Reference proteome</keyword>
<keyword evidence="1" id="KW-0596">Phosphopantetheine</keyword>
<evidence type="ECO:0000259" key="9">
    <source>
        <dbReference type="PROSITE" id="PS52004"/>
    </source>
</evidence>
<dbReference type="PROSITE" id="PS52004">
    <property type="entry name" value="KS3_2"/>
    <property type="match status" value="2"/>
</dbReference>
<dbReference type="Pfam" id="PF00698">
    <property type="entry name" value="Acyl_transf_1"/>
    <property type="match status" value="2"/>
</dbReference>
<evidence type="ECO:0000256" key="6">
    <source>
        <dbReference type="PROSITE-ProRule" id="PRU01363"/>
    </source>
</evidence>
<dbReference type="InterPro" id="IPR050091">
    <property type="entry name" value="PKS_NRPS_Biosynth_Enz"/>
</dbReference>
<dbReference type="GO" id="GO:0016491">
    <property type="term" value="F:oxidoreductase activity"/>
    <property type="evidence" value="ECO:0007669"/>
    <property type="project" value="InterPro"/>
</dbReference>
<dbReference type="Gene3D" id="3.90.180.10">
    <property type="entry name" value="Medium-chain alcohol dehydrogenases, catalytic domain"/>
    <property type="match status" value="1"/>
</dbReference>
<evidence type="ECO:0000256" key="2">
    <source>
        <dbReference type="ARBA" id="ARBA00022553"/>
    </source>
</evidence>
<dbReference type="SUPFAM" id="SSF52151">
    <property type="entry name" value="FabD/lysophospholipase-like"/>
    <property type="match status" value="2"/>
</dbReference>
<dbReference type="SUPFAM" id="SSF50129">
    <property type="entry name" value="GroES-like"/>
    <property type="match status" value="1"/>
</dbReference>
<dbReference type="InterPro" id="IPR036291">
    <property type="entry name" value="NAD(P)-bd_dom_sf"/>
</dbReference>
<dbReference type="EMBL" id="AP022586">
    <property type="protein sequence ID" value="BBY18332.1"/>
    <property type="molecule type" value="Genomic_DNA"/>
</dbReference>
<dbReference type="PROSITE" id="PS50075">
    <property type="entry name" value="CARRIER"/>
    <property type="match status" value="2"/>
</dbReference>
<feature type="active site" description="Proton donor; for dehydratase activity" evidence="6">
    <location>
        <position position="2663"/>
    </location>
</feature>
<feature type="domain" description="Ketosynthase family 3 (KS3)" evidence="9">
    <location>
        <begin position="1574"/>
        <end position="1999"/>
    </location>
</feature>
<feature type="active site" description="Proton acceptor; for dehydratase activity" evidence="6">
    <location>
        <position position="2496"/>
    </location>
</feature>
<evidence type="ECO:0000313" key="12">
    <source>
        <dbReference type="Proteomes" id="UP000466607"/>
    </source>
</evidence>
<evidence type="ECO:0000256" key="7">
    <source>
        <dbReference type="SAM" id="MobiDB-lite"/>
    </source>
</evidence>
<keyword evidence="4" id="KW-0511">Multifunctional enzyme</keyword>
<keyword evidence="2" id="KW-0597">Phosphoprotein</keyword>
<evidence type="ECO:0000256" key="4">
    <source>
        <dbReference type="ARBA" id="ARBA00023268"/>
    </source>
</evidence>
<dbReference type="Pfam" id="PF13602">
    <property type="entry name" value="ADH_zinc_N_2"/>
    <property type="match status" value="1"/>
</dbReference>
<dbReference type="SMART" id="SM00826">
    <property type="entry name" value="PKS_DH"/>
    <property type="match status" value="1"/>
</dbReference>
<feature type="domain" description="Carrier" evidence="8">
    <location>
        <begin position="3562"/>
        <end position="3640"/>
    </location>
</feature>
<dbReference type="GO" id="GO:0005886">
    <property type="term" value="C:plasma membrane"/>
    <property type="evidence" value="ECO:0007669"/>
    <property type="project" value="TreeGrafter"/>
</dbReference>
<dbReference type="PROSITE" id="PS00606">
    <property type="entry name" value="KS3_1"/>
    <property type="match status" value="2"/>
</dbReference>
<feature type="domain" description="Carrier" evidence="8">
    <location>
        <begin position="1478"/>
        <end position="1552"/>
    </location>
</feature>
<dbReference type="InterPro" id="IPR011032">
    <property type="entry name" value="GroES-like_sf"/>
</dbReference>
<dbReference type="Gene3D" id="3.40.47.10">
    <property type="match status" value="2"/>
</dbReference>
<accession>A0AAD1IM05</accession>
<dbReference type="PANTHER" id="PTHR43775:SF51">
    <property type="entry name" value="INACTIVE PHENOLPHTHIOCEROL SYNTHESIS POLYKETIDE SYNTHASE TYPE I PKS1-RELATED"/>
    <property type="match status" value="1"/>
</dbReference>
<dbReference type="FunFam" id="3.40.47.10:FF:000019">
    <property type="entry name" value="Polyketide synthase type I"/>
    <property type="match status" value="2"/>
</dbReference>
<dbReference type="InterPro" id="IPR001227">
    <property type="entry name" value="Ac_transferase_dom_sf"/>
</dbReference>